<proteinExistence type="predicted"/>
<organism evidence="1 2">
    <name type="scientific">Trichonephila clavata</name>
    <name type="common">Joro spider</name>
    <name type="synonym">Nephila clavata</name>
    <dbReference type="NCBI Taxonomy" id="2740835"/>
    <lineage>
        <taxon>Eukaryota</taxon>
        <taxon>Metazoa</taxon>
        <taxon>Ecdysozoa</taxon>
        <taxon>Arthropoda</taxon>
        <taxon>Chelicerata</taxon>
        <taxon>Arachnida</taxon>
        <taxon>Araneae</taxon>
        <taxon>Araneomorphae</taxon>
        <taxon>Entelegynae</taxon>
        <taxon>Araneoidea</taxon>
        <taxon>Nephilidae</taxon>
        <taxon>Trichonephila</taxon>
    </lineage>
</organism>
<sequence length="71" mass="7734">MKESFRAAFPPRIIINKKKKLKGFGGYPDPQDTPLVCVSDSRVLRFAGVVDLESFATGSLAIGRDTQVGHV</sequence>
<accession>A0A8X6L2K0</accession>
<protein>
    <submittedName>
        <fullName evidence="1">Uncharacterized protein</fullName>
    </submittedName>
</protein>
<dbReference type="AlphaFoldDB" id="A0A8X6L2K0"/>
<gene>
    <name evidence="1" type="ORF">TNCT_486851</name>
</gene>
<evidence type="ECO:0000313" key="2">
    <source>
        <dbReference type="Proteomes" id="UP000887116"/>
    </source>
</evidence>
<evidence type="ECO:0000313" key="1">
    <source>
        <dbReference type="EMBL" id="GFQ91428.1"/>
    </source>
</evidence>
<dbReference type="EMBL" id="BMAO01013864">
    <property type="protein sequence ID" value="GFQ91428.1"/>
    <property type="molecule type" value="Genomic_DNA"/>
</dbReference>
<reference evidence="1" key="1">
    <citation type="submission" date="2020-07" db="EMBL/GenBank/DDBJ databases">
        <title>Multicomponent nature underlies the extraordinary mechanical properties of spider dragline silk.</title>
        <authorList>
            <person name="Kono N."/>
            <person name="Nakamura H."/>
            <person name="Mori M."/>
            <person name="Yoshida Y."/>
            <person name="Ohtoshi R."/>
            <person name="Malay A.D."/>
            <person name="Moran D.A.P."/>
            <person name="Tomita M."/>
            <person name="Numata K."/>
            <person name="Arakawa K."/>
        </authorList>
    </citation>
    <scope>NUCLEOTIDE SEQUENCE</scope>
</reference>
<keyword evidence="2" id="KW-1185">Reference proteome</keyword>
<comment type="caution">
    <text evidence="1">The sequence shown here is derived from an EMBL/GenBank/DDBJ whole genome shotgun (WGS) entry which is preliminary data.</text>
</comment>
<name>A0A8X6L2K0_TRICU</name>
<dbReference type="Proteomes" id="UP000887116">
    <property type="component" value="Unassembled WGS sequence"/>
</dbReference>